<organism evidence="2 3">
    <name type="scientific">Clohesyomyces aquaticus</name>
    <dbReference type="NCBI Taxonomy" id="1231657"/>
    <lineage>
        <taxon>Eukaryota</taxon>
        <taxon>Fungi</taxon>
        <taxon>Dikarya</taxon>
        <taxon>Ascomycota</taxon>
        <taxon>Pezizomycotina</taxon>
        <taxon>Dothideomycetes</taxon>
        <taxon>Pleosporomycetidae</taxon>
        <taxon>Pleosporales</taxon>
        <taxon>Lindgomycetaceae</taxon>
        <taxon>Clohesyomyces</taxon>
    </lineage>
</organism>
<dbReference type="AlphaFoldDB" id="A0A1Y2A4U5"/>
<accession>A0A1Y2A4U5</accession>
<evidence type="ECO:0000313" key="2">
    <source>
        <dbReference type="EMBL" id="ORY17531.1"/>
    </source>
</evidence>
<feature type="compositionally biased region" description="Low complexity" evidence="1">
    <location>
        <begin position="1"/>
        <end position="17"/>
    </location>
</feature>
<name>A0A1Y2A4U5_9PLEO</name>
<feature type="region of interest" description="Disordered" evidence="1">
    <location>
        <begin position="1"/>
        <end position="28"/>
    </location>
</feature>
<gene>
    <name evidence="2" type="ORF">BCR34DRAFT_583673</name>
</gene>
<sequence>MTKIASSAIASAAPHSSQTKAVQVNAPSPRTVVQREEIAEVCSGISDRVFKSFQGPVVIIQTDSATWSLPKELLAGHSLYFPKLFHDCPNIVRFFLISAPSVTRFLFSWNAF</sequence>
<reference evidence="2 3" key="1">
    <citation type="submission" date="2016-07" db="EMBL/GenBank/DDBJ databases">
        <title>Pervasive Adenine N6-methylation of Active Genes in Fungi.</title>
        <authorList>
            <consortium name="DOE Joint Genome Institute"/>
            <person name="Mondo S.J."/>
            <person name="Dannebaum R.O."/>
            <person name="Kuo R.C."/>
            <person name="Labutti K."/>
            <person name="Haridas S."/>
            <person name="Kuo A."/>
            <person name="Salamov A."/>
            <person name="Ahrendt S.R."/>
            <person name="Lipzen A."/>
            <person name="Sullivan W."/>
            <person name="Andreopoulos W.B."/>
            <person name="Clum A."/>
            <person name="Lindquist E."/>
            <person name="Daum C."/>
            <person name="Ramamoorthy G.K."/>
            <person name="Gryganskyi A."/>
            <person name="Culley D."/>
            <person name="Magnuson J.K."/>
            <person name="James T.Y."/>
            <person name="O'Malley M.A."/>
            <person name="Stajich J.E."/>
            <person name="Spatafora J.W."/>
            <person name="Visel A."/>
            <person name="Grigoriev I.V."/>
        </authorList>
    </citation>
    <scope>NUCLEOTIDE SEQUENCE [LARGE SCALE GENOMIC DNA]</scope>
    <source>
        <strain evidence="2 3">CBS 115471</strain>
    </source>
</reference>
<keyword evidence="3" id="KW-1185">Reference proteome</keyword>
<protein>
    <submittedName>
        <fullName evidence="2">Uncharacterized protein</fullName>
    </submittedName>
</protein>
<dbReference type="Proteomes" id="UP000193144">
    <property type="component" value="Unassembled WGS sequence"/>
</dbReference>
<feature type="compositionally biased region" description="Polar residues" evidence="1">
    <location>
        <begin position="18"/>
        <end position="28"/>
    </location>
</feature>
<proteinExistence type="predicted"/>
<evidence type="ECO:0000313" key="3">
    <source>
        <dbReference type="Proteomes" id="UP000193144"/>
    </source>
</evidence>
<dbReference type="EMBL" id="MCFA01000012">
    <property type="protein sequence ID" value="ORY17531.1"/>
    <property type="molecule type" value="Genomic_DNA"/>
</dbReference>
<comment type="caution">
    <text evidence="2">The sequence shown here is derived from an EMBL/GenBank/DDBJ whole genome shotgun (WGS) entry which is preliminary data.</text>
</comment>
<evidence type="ECO:0000256" key="1">
    <source>
        <dbReference type="SAM" id="MobiDB-lite"/>
    </source>
</evidence>